<dbReference type="PANTHER" id="PTHR23048">
    <property type="entry name" value="MYOSIN LIGHT CHAIN 1, 3"/>
    <property type="match status" value="1"/>
</dbReference>
<dbReference type="STRING" id="7244.B4M795"/>
<dbReference type="InterPro" id="IPR011992">
    <property type="entry name" value="EF-hand-dom_pair"/>
</dbReference>
<dbReference type="OMA" id="GINYRRF"/>
<accession>B4M795</accession>
<dbReference type="OrthoDB" id="7859857at2759"/>
<name>B4M795_DROVI</name>
<feature type="domain" description="EF-hand" evidence="1">
    <location>
        <begin position="109"/>
        <end position="144"/>
    </location>
</feature>
<dbReference type="PROSITE" id="PS50222">
    <property type="entry name" value="EF_HAND_2"/>
    <property type="match status" value="1"/>
</dbReference>
<organism evidence="2 3">
    <name type="scientific">Drosophila virilis</name>
    <name type="common">Fruit fly</name>
    <dbReference type="NCBI Taxonomy" id="7244"/>
    <lineage>
        <taxon>Eukaryota</taxon>
        <taxon>Metazoa</taxon>
        <taxon>Ecdysozoa</taxon>
        <taxon>Arthropoda</taxon>
        <taxon>Hexapoda</taxon>
        <taxon>Insecta</taxon>
        <taxon>Pterygota</taxon>
        <taxon>Neoptera</taxon>
        <taxon>Endopterygota</taxon>
        <taxon>Diptera</taxon>
        <taxon>Brachycera</taxon>
        <taxon>Muscomorpha</taxon>
        <taxon>Ephydroidea</taxon>
        <taxon>Drosophilidae</taxon>
        <taxon>Drosophila</taxon>
    </lineage>
</organism>
<dbReference type="InterPro" id="IPR050230">
    <property type="entry name" value="CALM/Myosin/TropC-like"/>
</dbReference>
<evidence type="ECO:0000259" key="1">
    <source>
        <dbReference type="PROSITE" id="PS50222"/>
    </source>
</evidence>
<dbReference type="InterPro" id="IPR002048">
    <property type="entry name" value="EF_hand_dom"/>
</dbReference>
<dbReference type="KEGG" id="dvi:6633433"/>
<dbReference type="eggNOG" id="KOG0030">
    <property type="taxonomic scope" value="Eukaryota"/>
</dbReference>
<dbReference type="InParanoid" id="B4M795"/>
<dbReference type="GO" id="GO:0032036">
    <property type="term" value="F:myosin heavy chain binding"/>
    <property type="evidence" value="ECO:0007669"/>
    <property type="project" value="TreeGrafter"/>
</dbReference>
<protein>
    <recommendedName>
        <fullName evidence="1">EF-hand domain-containing protein</fullName>
    </recommendedName>
</protein>
<dbReference type="EMBL" id="CH940653">
    <property type="protein sequence ID" value="EDW62662.1"/>
    <property type="molecule type" value="Genomic_DNA"/>
</dbReference>
<dbReference type="AlphaFoldDB" id="B4M795"/>
<dbReference type="PANTHER" id="PTHR23048:SF49">
    <property type="entry name" value="FI08416P-RELATED"/>
    <property type="match status" value="1"/>
</dbReference>
<dbReference type="PhylomeDB" id="B4M795"/>
<dbReference type="SUPFAM" id="SSF47473">
    <property type="entry name" value="EF-hand"/>
    <property type="match status" value="2"/>
</dbReference>
<proteinExistence type="predicted"/>
<sequence length="271" mass="30631">MNGTVNEEEGIYKVSHFWTCAELLPALPHVIKLREIFQLFVRPLGSNALDILKVSECLRAMGVHFKESKLKACLVQRLLQFPRVKPPTRVSFELVLSIYCELAKLDNMPSAAMMINGLRCCDLNGTGKLPYEQLRRMLTTVGERLNESEASALLDTMKDDSGNVNYVALMENLFCTDGEAAAKLQQSSIYLEALGKNACHMDMQKRDAFIKALRSLDFTNTGYVSPERMLDLLNRTGDSFSSAELVTLTRGMTNSKKQIDYRRFLRLIMNE</sequence>
<reference evidence="2 3" key="1">
    <citation type="journal article" date="2007" name="Nature">
        <title>Evolution of genes and genomes on the Drosophila phylogeny.</title>
        <authorList>
            <consortium name="Drosophila 12 Genomes Consortium"/>
            <person name="Clark A.G."/>
            <person name="Eisen M.B."/>
            <person name="Smith D.R."/>
            <person name="Bergman C.M."/>
            <person name="Oliver B."/>
            <person name="Markow T.A."/>
            <person name="Kaufman T.C."/>
            <person name="Kellis M."/>
            <person name="Gelbart W."/>
            <person name="Iyer V.N."/>
            <person name="Pollard D.A."/>
            <person name="Sackton T.B."/>
            <person name="Larracuente A.M."/>
            <person name="Singh N.D."/>
            <person name="Abad J.P."/>
            <person name="Abt D.N."/>
            <person name="Adryan B."/>
            <person name="Aguade M."/>
            <person name="Akashi H."/>
            <person name="Anderson W.W."/>
            <person name="Aquadro C.F."/>
            <person name="Ardell D.H."/>
            <person name="Arguello R."/>
            <person name="Artieri C.G."/>
            <person name="Barbash D.A."/>
            <person name="Barker D."/>
            <person name="Barsanti P."/>
            <person name="Batterham P."/>
            <person name="Batzoglou S."/>
            <person name="Begun D."/>
            <person name="Bhutkar A."/>
            <person name="Blanco E."/>
            <person name="Bosak S.A."/>
            <person name="Bradley R.K."/>
            <person name="Brand A.D."/>
            <person name="Brent M.R."/>
            <person name="Brooks A.N."/>
            <person name="Brown R.H."/>
            <person name="Butlin R.K."/>
            <person name="Caggese C."/>
            <person name="Calvi B.R."/>
            <person name="Bernardo de Carvalho A."/>
            <person name="Caspi A."/>
            <person name="Castrezana S."/>
            <person name="Celniker S.E."/>
            <person name="Chang J.L."/>
            <person name="Chapple C."/>
            <person name="Chatterji S."/>
            <person name="Chinwalla A."/>
            <person name="Civetta A."/>
            <person name="Clifton S.W."/>
            <person name="Comeron J.M."/>
            <person name="Costello J.C."/>
            <person name="Coyne J.A."/>
            <person name="Daub J."/>
            <person name="David R.G."/>
            <person name="Delcher A.L."/>
            <person name="Delehaunty K."/>
            <person name="Do C.B."/>
            <person name="Ebling H."/>
            <person name="Edwards K."/>
            <person name="Eickbush T."/>
            <person name="Evans J.D."/>
            <person name="Filipski A."/>
            <person name="Findeiss S."/>
            <person name="Freyhult E."/>
            <person name="Fulton L."/>
            <person name="Fulton R."/>
            <person name="Garcia A.C."/>
            <person name="Gardiner A."/>
            <person name="Garfield D.A."/>
            <person name="Garvin B.E."/>
            <person name="Gibson G."/>
            <person name="Gilbert D."/>
            <person name="Gnerre S."/>
            <person name="Godfrey J."/>
            <person name="Good R."/>
            <person name="Gotea V."/>
            <person name="Gravely B."/>
            <person name="Greenberg A.J."/>
            <person name="Griffiths-Jones S."/>
            <person name="Gross S."/>
            <person name="Guigo R."/>
            <person name="Gustafson E.A."/>
            <person name="Haerty W."/>
            <person name="Hahn M.W."/>
            <person name="Halligan D.L."/>
            <person name="Halpern A.L."/>
            <person name="Halter G.M."/>
            <person name="Han M.V."/>
            <person name="Heger A."/>
            <person name="Hillier L."/>
            <person name="Hinrichs A.S."/>
            <person name="Holmes I."/>
            <person name="Hoskins R.A."/>
            <person name="Hubisz M.J."/>
            <person name="Hultmark D."/>
            <person name="Huntley M.A."/>
            <person name="Jaffe D.B."/>
            <person name="Jagadeeshan S."/>
            <person name="Jeck W.R."/>
            <person name="Johnson J."/>
            <person name="Jones C.D."/>
            <person name="Jordan W.C."/>
            <person name="Karpen G.H."/>
            <person name="Kataoka E."/>
            <person name="Keightley P.D."/>
            <person name="Kheradpour P."/>
            <person name="Kirkness E.F."/>
            <person name="Koerich L.B."/>
            <person name="Kristiansen K."/>
            <person name="Kudrna D."/>
            <person name="Kulathinal R.J."/>
            <person name="Kumar S."/>
            <person name="Kwok R."/>
            <person name="Lander E."/>
            <person name="Langley C.H."/>
            <person name="Lapoint R."/>
            <person name="Lazzaro B.P."/>
            <person name="Lee S.J."/>
            <person name="Levesque L."/>
            <person name="Li R."/>
            <person name="Lin C.F."/>
            <person name="Lin M.F."/>
            <person name="Lindblad-Toh K."/>
            <person name="Llopart A."/>
            <person name="Long M."/>
            <person name="Low L."/>
            <person name="Lozovsky E."/>
            <person name="Lu J."/>
            <person name="Luo M."/>
            <person name="Machado C.A."/>
            <person name="Makalowski W."/>
            <person name="Marzo M."/>
            <person name="Matsuda M."/>
            <person name="Matzkin L."/>
            <person name="McAllister B."/>
            <person name="McBride C.S."/>
            <person name="McKernan B."/>
            <person name="McKernan K."/>
            <person name="Mendez-Lago M."/>
            <person name="Minx P."/>
            <person name="Mollenhauer M.U."/>
            <person name="Montooth K."/>
            <person name="Mount S.M."/>
            <person name="Mu X."/>
            <person name="Myers E."/>
            <person name="Negre B."/>
            <person name="Newfeld S."/>
            <person name="Nielsen R."/>
            <person name="Noor M.A."/>
            <person name="O'Grady P."/>
            <person name="Pachter L."/>
            <person name="Papaceit M."/>
            <person name="Parisi M.J."/>
            <person name="Parisi M."/>
            <person name="Parts L."/>
            <person name="Pedersen J.S."/>
            <person name="Pesole G."/>
            <person name="Phillippy A.M."/>
            <person name="Ponting C.P."/>
            <person name="Pop M."/>
            <person name="Porcelli D."/>
            <person name="Powell J.R."/>
            <person name="Prohaska S."/>
            <person name="Pruitt K."/>
            <person name="Puig M."/>
            <person name="Quesneville H."/>
            <person name="Ram K.R."/>
            <person name="Rand D."/>
            <person name="Rasmussen M.D."/>
            <person name="Reed L.K."/>
            <person name="Reenan R."/>
            <person name="Reily A."/>
            <person name="Remington K.A."/>
            <person name="Rieger T.T."/>
            <person name="Ritchie M.G."/>
            <person name="Robin C."/>
            <person name="Rogers Y.H."/>
            <person name="Rohde C."/>
            <person name="Rozas J."/>
            <person name="Rubenfield M.J."/>
            <person name="Ruiz A."/>
            <person name="Russo S."/>
            <person name="Salzberg S.L."/>
            <person name="Sanchez-Gracia A."/>
            <person name="Saranga D.J."/>
            <person name="Sato H."/>
            <person name="Schaeffer S.W."/>
            <person name="Schatz M.C."/>
            <person name="Schlenke T."/>
            <person name="Schwartz R."/>
            <person name="Segarra C."/>
            <person name="Singh R.S."/>
            <person name="Sirot L."/>
            <person name="Sirota M."/>
            <person name="Sisneros N.B."/>
            <person name="Smith C.D."/>
            <person name="Smith T.F."/>
            <person name="Spieth J."/>
            <person name="Stage D.E."/>
            <person name="Stark A."/>
            <person name="Stephan W."/>
            <person name="Strausberg R.L."/>
            <person name="Strempel S."/>
            <person name="Sturgill D."/>
            <person name="Sutton G."/>
            <person name="Sutton G.G."/>
            <person name="Tao W."/>
            <person name="Teichmann S."/>
            <person name="Tobari Y.N."/>
            <person name="Tomimura Y."/>
            <person name="Tsolas J.M."/>
            <person name="Valente V.L."/>
            <person name="Venter E."/>
            <person name="Venter J.C."/>
            <person name="Vicario S."/>
            <person name="Vieira F.G."/>
            <person name="Vilella A.J."/>
            <person name="Villasante A."/>
            <person name="Walenz B."/>
            <person name="Wang J."/>
            <person name="Wasserman M."/>
            <person name="Watts T."/>
            <person name="Wilson D."/>
            <person name="Wilson R.K."/>
            <person name="Wing R.A."/>
            <person name="Wolfner M.F."/>
            <person name="Wong A."/>
            <person name="Wong G.K."/>
            <person name="Wu C.I."/>
            <person name="Wu G."/>
            <person name="Yamamoto D."/>
            <person name="Yang H.P."/>
            <person name="Yang S.P."/>
            <person name="Yorke J.A."/>
            <person name="Yoshida K."/>
            <person name="Zdobnov E."/>
            <person name="Zhang P."/>
            <person name="Zhang Y."/>
            <person name="Zimin A.V."/>
            <person name="Baldwin J."/>
            <person name="Abdouelleil A."/>
            <person name="Abdulkadir J."/>
            <person name="Abebe A."/>
            <person name="Abera B."/>
            <person name="Abreu J."/>
            <person name="Acer S.C."/>
            <person name="Aftuck L."/>
            <person name="Alexander A."/>
            <person name="An P."/>
            <person name="Anderson E."/>
            <person name="Anderson S."/>
            <person name="Arachi H."/>
            <person name="Azer M."/>
            <person name="Bachantsang P."/>
            <person name="Barry A."/>
            <person name="Bayul T."/>
            <person name="Berlin A."/>
            <person name="Bessette D."/>
            <person name="Bloom T."/>
            <person name="Blye J."/>
            <person name="Boguslavskiy L."/>
            <person name="Bonnet C."/>
            <person name="Boukhgalter B."/>
            <person name="Bourzgui I."/>
            <person name="Brown A."/>
            <person name="Cahill P."/>
            <person name="Channer S."/>
            <person name="Cheshatsang Y."/>
            <person name="Chuda L."/>
            <person name="Citroen M."/>
            <person name="Collymore A."/>
            <person name="Cooke P."/>
            <person name="Costello M."/>
            <person name="D'Aco K."/>
            <person name="Daza R."/>
            <person name="De Haan G."/>
            <person name="DeGray S."/>
            <person name="DeMaso C."/>
            <person name="Dhargay N."/>
            <person name="Dooley K."/>
            <person name="Dooley E."/>
            <person name="Doricent M."/>
            <person name="Dorje P."/>
            <person name="Dorjee K."/>
            <person name="Dupes A."/>
            <person name="Elong R."/>
            <person name="Falk J."/>
            <person name="Farina A."/>
            <person name="Faro S."/>
            <person name="Ferguson D."/>
            <person name="Fisher S."/>
            <person name="Foley C.D."/>
            <person name="Franke A."/>
            <person name="Friedrich D."/>
            <person name="Gadbois L."/>
            <person name="Gearin G."/>
            <person name="Gearin C.R."/>
            <person name="Giannoukos G."/>
            <person name="Goode T."/>
            <person name="Graham J."/>
            <person name="Grandbois E."/>
            <person name="Grewal S."/>
            <person name="Gyaltsen K."/>
            <person name="Hafez N."/>
            <person name="Hagos B."/>
            <person name="Hall J."/>
            <person name="Henson C."/>
            <person name="Hollinger A."/>
            <person name="Honan T."/>
            <person name="Huard M.D."/>
            <person name="Hughes L."/>
            <person name="Hurhula B."/>
            <person name="Husby M.E."/>
            <person name="Kamat A."/>
            <person name="Kanga B."/>
            <person name="Kashin S."/>
            <person name="Khazanovich D."/>
            <person name="Kisner P."/>
            <person name="Lance K."/>
            <person name="Lara M."/>
            <person name="Lee W."/>
            <person name="Lennon N."/>
            <person name="Letendre F."/>
            <person name="LeVine R."/>
            <person name="Lipovsky A."/>
            <person name="Liu X."/>
            <person name="Liu J."/>
            <person name="Liu S."/>
            <person name="Lokyitsang T."/>
            <person name="Lokyitsang Y."/>
            <person name="Lubonja R."/>
            <person name="Lui A."/>
            <person name="MacDonald P."/>
            <person name="Magnisalis V."/>
            <person name="Maru K."/>
            <person name="Matthews C."/>
            <person name="McCusker W."/>
            <person name="McDonough S."/>
            <person name="Mehta T."/>
            <person name="Meldrim J."/>
            <person name="Meneus L."/>
            <person name="Mihai O."/>
            <person name="Mihalev A."/>
            <person name="Mihova T."/>
            <person name="Mittelman R."/>
            <person name="Mlenga V."/>
            <person name="Montmayeur A."/>
            <person name="Mulrain L."/>
            <person name="Navidi A."/>
            <person name="Naylor J."/>
            <person name="Negash T."/>
            <person name="Nguyen T."/>
            <person name="Nguyen N."/>
            <person name="Nicol R."/>
            <person name="Norbu C."/>
            <person name="Norbu N."/>
            <person name="Novod N."/>
            <person name="O'Neill B."/>
            <person name="Osman S."/>
            <person name="Markiewicz E."/>
            <person name="Oyono O.L."/>
            <person name="Patti C."/>
            <person name="Phunkhang P."/>
            <person name="Pierre F."/>
            <person name="Priest M."/>
            <person name="Raghuraman S."/>
            <person name="Rege F."/>
            <person name="Reyes R."/>
            <person name="Rise C."/>
            <person name="Rogov P."/>
            <person name="Ross K."/>
            <person name="Ryan E."/>
            <person name="Settipalli S."/>
            <person name="Shea T."/>
            <person name="Sherpa N."/>
            <person name="Shi L."/>
            <person name="Shih D."/>
            <person name="Sparrow T."/>
            <person name="Spaulding J."/>
            <person name="Stalker J."/>
            <person name="Stange-Thomann N."/>
            <person name="Stavropoulos S."/>
            <person name="Stone C."/>
            <person name="Strader C."/>
            <person name="Tesfaye S."/>
            <person name="Thomson T."/>
            <person name="Thoulutsang Y."/>
            <person name="Thoulutsang D."/>
            <person name="Topham K."/>
            <person name="Topping I."/>
            <person name="Tsamla T."/>
            <person name="Vassiliev H."/>
            <person name="Vo A."/>
            <person name="Wangchuk T."/>
            <person name="Wangdi T."/>
            <person name="Weiand M."/>
            <person name="Wilkinson J."/>
            <person name="Wilson A."/>
            <person name="Yadav S."/>
            <person name="Young G."/>
            <person name="Yu Q."/>
            <person name="Zembek L."/>
            <person name="Zhong D."/>
            <person name="Zimmer A."/>
            <person name="Zwirko Z."/>
            <person name="Jaffe D.B."/>
            <person name="Alvarez P."/>
            <person name="Brockman W."/>
            <person name="Butler J."/>
            <person name="Chin C."/>
            <person name="Gnerre S."/>
            <person name="Grabherr M."/>
            <person name="Kleber M."/>
            <person name="Mauceli E."/>
            <person name="MacCallum I."/>
        </authorList>
    </citation>
    <scope>NUCLEOTIDE SEQUENCE [LARGE SCALE GENOMIC DNA]</scope>
    <source>
        <strain evidence="3">Tucson 15010-1051.87</strain>
    </source>
</reference>
<dbReference type="Gene3D" id="1.10.238.10">
    <property type="entry name" value="EF-hand"/>
    <property type="match status" value="2"/>
</dbReference>
<dbReference type="Proteomes" id="UP000008792">
    <property type="component" value="Unassembled WGS sequence"/>
</dbReference>
<evidence type="ECO:0000313" key="2">
    <source>
        <dbReference type="EMBL" id="EDW62662.1"/>
    </source>
</evidence>
<dbReference type="GO" id="GO:0005509">
    <property type="term" value="F:calcium ion binding"/>
    <property type="evidence" value="ECO:0007669"/>
    <property type="project" value="InterPro"/>
</dbReference>
<evidence type="ECO:0000313" key="3">
    <source>
        <dbReference type="Proteomes" id="UP000008792"/>
    </source>
</evidence>
<dbReference type="GO" id="GO:0016460">
    <property type="term" value="C:myosin II complex"/>
    <property type="evidence" value="ECO:0007669"/>
    <property type="project" value="TreeGrafter"/>
</dbReference>
<dbReference type="HOGENOM" id="CLU_060629_0_0_1"/>
<dbReference type="FunCoup" id="B4M795">
    <property type="interactions" value="2"/>
</dbReference>
<gene>
    <name evidence="2" type="primary">Dvir\GJ16950</name>
    <name evidence="2" type="ORF">Dvir_GJ16950</name>
</gene>
<keyword evidence="3" id="KW-1185">Reference proteome</keyword>